<dbReference type="AlphaFoldDB" id="A0A8G0PLM5"/>
<evidence type="ECO:0000313" key="2">
    <source>
        <dbReference type="Proteomes" id="UP000826661"/>
    </source>
</evidence>
<organism evidence="1 2">
    <name type="scientific">Trichoderma simmonsii</name>
    <dbReference type="NCBI Taxonomy" id="1491479"/>
    <lineage>
        <taxon>Eukaryota</taxon>
        <taxon>Fungi</taxon>
        <taxon>Dikarya</taxon>
        <taxon>Ascomycota</taxon>
        <taxon>Pezizomycotina</taxon>
        <taxon>Sordariomycetes</taxon>
        <taxon>Hypocreomycetidae</taxon>
        <taxon>Hypocreales</taxon>
        <taxon>Hypocreaceae</taxon>
        <taxon>Trichoderma</taxon>
    </lineage>
</organism>
<accession>A0A8G0PLM5</accession>
<dbReference type="EMBL" id="CP075870">
    <property type="protein sequence ID" value="QYT06067.1"/>
    <property type="molecule type" value="Genomic_DNA"/>
</dbReference>
<protein>
    <submittedName>
        <fullName evidence="1">Uncharacterized protein</fullName>
    </submittedName>
</protein>
<sequence>MLGDNAHYLQFYYNINASRCYIATLNKVKRFFIGKTNHFLHTFSRVIVSTLLVYVLTTPQLNSYKLFSFLIFSFDKLQNGIVELYCSSRPFHLSSTGDMPPWLAYPISGLIH</sequence>
<proteinExistence type="predicted"/>
<gene>
    <name evidence="1" type="ORF">H0G86_012934</name>
</gene>
<reference evidence="1 2" key="1">
    <citation type="journal article" date="2021" name="BMC Genomics">
        <title>Telomere-to-telomere genome assembly of asparaginase-producing Trichoderma simmonsii.</title>
        <authorList>
            <person name="Chung D."/>
            <person name="Kwon Y.M."/>
            <person name="Yang Y."/>
        </authorList>
    </citation>
    <scope>NUCLEOTIDE SEQUENCE [LARGE SCALE GENOMIC DNA]</scope>
    <source>
        <strain evidence="1 2">GH-Sj1</strain>
    </source>
</reference>
<dbReference type="Proteomes" id="UP000826661">
    <property type="component" value="Chromosome VII"/>
</dbReference>
<name>A0A8G0PLM5_9HYPO</name>
<keyword evidence="2" id="KW-1185">Reference proteome</keyword>
<evidence type="ECO:0000313" key="1">
    <source>
        <dbReference type="EMBL" id="QYT06067.1"/>
    </source>
</evidence>